<evidence type="ECO:0000313" key="7">
    <source>
        <dbReference type="Proteomes" id="UP000240535"/>
    </source>
</evidence>
<accession>A0A2P8QZ31</accession>
<keyword evidence="2" id="KW-0813">Transport</keyword>
<comment type="similarity">
    <text evidence="1">Belongs to the ABC transporter superfamily.</text>
</comment>
<dbReference type="EMBL" id="PDHH01000007">
    <property type="protein sequence ID" value="PSM51506.1"/>
    <property type="molecule type" value="Genomic_DNA"/>
</dbReference>
<dbReference type="CDD" id="cd03225">
    <property type="entry name" value="ABC_cobalt_CbiO_domain1"/>
    <property type="match status" value="1"/>
</dbReference>
<dbReference type="NCBIfam" id="NF041774">
    <property type="entry name" value="tung_ATPbind_TupC"/>
    <property type="match status" value="1"/>
</dbReference>
<gene>
    <name evidence="6" type="ORF">CQ405_08045</name>
</gene>
<evidence type="ECO:0000256" key="4">
    <source>
        <dbReference type="ARBA" id="ARBA00022840"/>
    </source>
</evidence>
<dbReference type="Pfam" id="PF00005">
    <property type="entry name" value="ABC_tran"/>
    <property type="match status" value="1"/>
</dbReference>
<evidence type="ECO:0000256" key="3">
    <source>
        <dbReference type="ARBA" id="ARBA00022741"/>
    </source>
</evidence>
<evidence type="ECO:0000256" key="1">
    <source>
        <dbReference type="ARBA" id="ARBA00005417"/>
    </source>
</evidence>
<dbReference type="Gene3D" id="3.40.50.300">
    <property type="entry name" value="P-loop containing nucleotide triphosphate hydrolases"/>
    <property type="match status" value="1"/>
</dbReference>
<dbReference type="GO" id="GO:0055085">
    <property type="term" value="P:transmembrane transport"/>
    <property type="evidence" value="ECO:0007669"/>
    <property type="project" value="InterPro"/>
</dbReference>
<dbReference type="InterPro" id="IPR027417">
    <property type="entry name" value="P-loop_NTPase"/>
</dbReference>
<feature type="domain" description="ABC transporter" evidence="5">
    <location>
        <begin position="1"/>
        <end position="222"/>
    </location>
</feature>
<dbReference type="Proteomes" id="UP000240535">
    <property type="component" value="Unassembled WGS sequence"/>
</dbReference>
<sequence>MIISNLTQTYKDTKVLNIKNLKIDEATITSLMGSNGSGKSTLLKIIANVEEPKTGTIKSKLTPKDISILFPEPVLLKRNVRKNFIFALRSAGLLDEFNERVSEALSLVGLDDSFLDKDHYALSSGQTQRVAFAIILALRTKLILLDEPTSSVDLSTAKLFSKAIEYIHKKYNCGFIIASHDEKWLSAIAKDSIFLYGGIVGEFEFKNVFNVEGGDINFGDDLRISLPNQDEDPKYVAIDLEKIKLSKTREYGYYKGILHSISIIYETKLLIKIKFGDYLLKSIINLDDNFKKSPYITGETVYFKIDDSAYFTLC</sequence>
<dbReference type="RefSeq" id="WP_106872489.1">
    <property type="nucleotide sequence ID" value="NZ_CP053841.1"/>
</dbReference>
<evidence type="ECO:0000313" key="6">
    <source>
        <dbReference type="EMBL" id="PSM51506.1"/>
    </source>
</evidence>
<keyword evidence="4 6" id="KW-0067">ATP-binding</keyword>
<name>A0A2P8QZ31_9BACT</name>
<comment type="caution">
    <text evidence="6">The sequence shown here is derived from an EMBL/GenBank/DDBJ whole genome shotgun (WGS) entry which is preliminary data.</text>
</comment>
<dbReference type="SMART" id="SM00382">
    <property type="entry name" value="AAA"/>
    <property type="match status" value="1"/>
</dbReference>
<dbReference type="InterPro" id="IPR015856">
    <property type="entry name" value="ABC_transpr_CbiO/EcfA_su"/>
</dbReference>
<dbReference type="GO" id="GO:0005524">
    <property type="term" value="F:ATP binding"/>
    <property type="evidence" value="ECO:0007669"/>
    <property type="project" value="UniProtKB-KW"/>
</dbReference>
<dbReference type="AlphaFoldDB" id="A0A2P8QZ31"/>
<dbReference type="InterPro" id="IPR050153">
    <property type="entry name" value="Metal_Ion_Import_ABC"/>
</dbReference>
<protein>
    <submittedName>
        <fullName evidence="6">Tungsten ABC transporter ATP-binding protein</fullName>
    </submittedName>
</protein>
<proteinExistence type="inferred from homology"/>
<evidence type="ECO:0000256" key="2">
    <source>
        <dbReference type="ARBA" id="ARBA00022448"/>
    </source>
</evidence>
<keyword evidence="3" id="KW-0547">Nucleotide-binding</keyword>
<dbReference type="PANTHER" id="PTHR42734">
    <property type="entry name" value="METAL TRANSPORT SYSTEM ATP-BINDING PROTEIN TM_0124-RELATED"/>
    <property type="match status" value="1"/>
</dbReference>
<dbReference type="InterPro" id="IPR053569">
    <property type="entry name" value="Tungstate_ABC_transporter"/>
</dbReference>
<reference evidence="7" key="1">
    <citation type="submission" date="2017-10" db="EMBL/GenBank/DDBJ databases">
        <title>Campylobacter species from seals.</title>
        <authorList>
            <person name="Gilbert M.J."/>
            <person name="Zomer A.L."/>
            <person name="Timmerman A.J."/>
            <person name="Duim B."/>
            <person name="Wagenaar J.A."/>
        </authorList>
    </citation>
    <scope>NUCLEOTIDE SEQUENCE [LARGE SCALE GENOMIC DNA]</scope>
    <source>
        <strain evidence="7">17S00004-5</strain>
    </source>
</reference>
<dbReference type="PANTHER" id="PTHR42734:SF17">
    <property type="entry name" value="METAL TRANSPORT SYSTEM ATP-BINDING PROTEIN TM_0124-RELATED"/>
    <property type="match status" value="1"/>
</dbReference>
<evidence type="ECO:0000259" key="5">
    <source>
        <dbReference type="PROSITE" id="PS50893"/>
    </source>
</evidence>
<dbReference type="OrthoDB" id="9809450at2"/>
<dbReference type="GO" id="GO:0016020">
    <property type="term" value="C:membrane"/>
    <property type="evidence" value="ECO:0007669"/>
    <property type="project" value="InterPro"/>
</dbReference>
<dbReference type="GO" id="GO:0016887">
    <property type="term" value="F:ATP hydrolysis activity"/>
    <property type="evidence" value="ECO:0007669"/>
    <property type="project" value="InterPro"/>
</dbReference>
<keyword evidence="7" id="KW-1185">Reference proteome</keyword>
<organism evidence="6 7">
    <name type="scientific">Campylobacter blaseri</name>
    <dbReference type="NCBI Taxonomy" id="2042961"/>
    <lineage>
        <taxon>Bacteria</taxon>
        <taxon>Pseudomonadati</taxon>
        <taxon>Campylobacterota</taxon>
        <taxon>Epsilonproteobacteria</taxon>
        <taxon>Campylobacterales</taxon>
        <taxon>Campylobacteraceae</taxon>
        <taxon>Campylobacter</taxon>
    </lineage>
</organism>
<dbReference type="SUPFAM" id="SSF52540">
    <property type="entry name" value="P-loop containing nucleoside triphosphate hydrolases"/>
    <property type="match status" value="1"/>
</dbReference>
<dbReference type="InterPro" id="IPR003593">
    <property type="entry name" value="AAA+_ATPase"/>
</dbReference>
<dbReference type="InterPro" id="IPR003439">
    <property type="entry name" value="ABC_transporter-like_ATP-bd"/>
</dbReference>
<dbReference type="PROSITE" id="PS50893">
    <property type="entry name" value="ABC_TRANSPORTER_2"/>
    <property type="match status" value="1"/>
</dbReference>